<dbReference type="PROSITE" id="PS50048">
    <property type="entry name" value="ZN2_CY6_FUNGAL_2"/>
    <property type="match status" value="1"/>
</dbReference>
<dbReference type="EMBL" id="ML993588">
    <property type="protein sequence ID" value="KAF2169490.1"/>
    <property type="molecule type" value="Genomic_DNA"/>
</dbReference>
<dbReference type="InterPro" id="IPR001138">
    <property type="entry name" value="Zn2Cys6_DnaBD"/>
</dbReference>
<dbReference type="Pfam" id="PF11951">
    <property type="entry name" value="Fungal_trans_2"/>
    <property type="match status" value="1"/>
</dbReference>
<gene>
    <name evidence="4" type="ORF">M409DRAFT_20704</name>
</gene>
<dbReference type="Proteomes" id="UP000799537">
    <property type="component" value="Unassembled WGS sequence"/>
</dbReference>
<dbReference type="SMART" id="SM00066">
    <property type="entry name" value="GAL4"/>
    <property type="match status" value="1"/>
</dbReference>
<dbReference type="GO" id="GO:0000981">
    <property type="term" value="F:DNA-binding transcription factor activity, RNA polymerase II-specific"/>
    <property type="evidence" value="ECO:0007669"/>
    <property type="project" value="InterPro"/>
</dbReference>
<accession>A0A6A6CTK5</accession>
<reference evidence="4" key="1">
    <citation type="journal article" date="2020" name="Stud. Mycol.">
        <title>101 Dothideomycetes genomes: a test case for predicting lifestyles and emergence of pathogens.</title>
        <authorList>
            <person name="Haridas S."/>
            <person name="Albert R."/>
            <person name="Binder M."/>
            <person name="Bloem J."/>
            <person name="Labutti K."/>
            <person name="Salamov A."/>
            <person name="Andreopoulos B."/>
            <person name="Baker S."/>
            <person name="Barry K."/>
            <person name="Bills G."/>
            <person name="Bluhm B."/>
            <person name="Cannon C."/>
            <person name="Castanera R."/>
            <person name="Culley D."/>
            <person name="Daum C."/>
            <person name="Ezra D."/>
            <person name="Gonzalez J."/>
            <person name="Henrissat B."/>
            <person name="Kuo A."/>
            <person name="Liang C."/>
            <person name="Lipzen A."/>
            <person name="Lutzoni F."/>
            <person name="Magnuson J."/>
            <person name="Mondo S."/>
            <person name="Nolan M."/>
            <person name="Ohm R."/>
            <person name="Pangilinan J."/>
            <person name="Park H.-J."/>
            <person name="Ramirez L."/>
            <person name="Alfaro M."/>
            <person name="Sun H."/>
            <person name="Tritt A."/>
            <person name="Yoshinaga Y."/>
            <person name="Zwiers L.-H."/>
            <person name="Turgeon B."/>
            <person name="Goodwin S."/>
            <person name="Spatafora J."/>
            <person name="Crous P."/>
            <person name="Grigoriev I."/>
        </authorList>
    </citation>
    <scope>NUCLEOTIDE SEQUENCE</scope>
    <source>
        <strain evidence="4">ATCC 36951</strain>
    </source>
</reference>
<dbReference type="AlphaFoldDB" id="A0A6A6CTK5"/>
<evidence type="ECO:0000313" key="5">
    <source>
        <dbReference type="Proteomes" id="UP000799537"/>
    </source>
</evidence>
<comment type="subcellular location">
    <subcellularLocation>
        <location evidence="1">Nucleus</location>
    </subcellularLocation>
</comment>
<dbReference type="GO" id="GO:0008270">
    <property type="term" value="F:zinc ion binding"/>
    <property type="evidence" value="ECO:0007669"/>
    <property type="project" value="InterPro"/>
</dbReference>
<proteinExistence type="predicted"/>
<dbReference type="PANTHER" id="PTHR37534:SF46">
    <property type="entry name" value="ZN(II)2CYS6 TRANSCRIPTION FACTOR (EUROFUNG)"/>
    <property type="match status" value="1"/>
</dbReference>
<sequence length="646" mass="72406">MSMRKSYTGCWTCRSRRVKCDEQRPRCTRCTTKNIPCEGYSTRLQWVSDVDPEHAQTRAVSYRKRPPRRRHLTFSKVEVLDDVALSQALADLERAALTQVSKKSGPFSLLSFAEEASEQPQQPAKPGPEAEIFPEVHHLSSSPAVYNADQDTLSSDAVQCEDLGCQVPDNAAFPSKHTVQSAGSPCCDHFSADAQTSLDSAPHLFGLDRSTTLTTLDDVFLTTSVKVLLRHYSSHVLRIFSPLNHDKSPWRLLHFPAALRASIELEIVGHTAPSRRTLLYAILTLSAYNLANTQIQQGNVEHQRWLAVGAHYAETTLRMLESAIRESTTTEPVPSTYNELVAAILSMVTVDVVSGDARSSELHLRACGALYRQQPRLKLSCDGFEITDSLHSNFLYIRTMQEASRVFCGEDQKVCAVEITPDVNDEDDNEVLRDIVHVKAQHDKFASSSFEMVYGVPLEMMALVRKVTNLIRKLNRRGAKPPPVESHALEIRQLEAEVLDWPLDEAIQGFDVAPTSKGRRLVMQHYTRTFHAAVTIYFCCKVQQMHPKHLQVYAKDVMSSLQAMQEAKGMHNMFTGHMPWPGFVAGALATTQELRSQVLDWFDMNASEGIGSSKLAKDALLYIWRQSDQRVSWEAIDTSALHLVLT</sequence>
<dbReference type="GeneID" id="54558783"/>
<dbReference type="InterPro" id="IPR036864">
    <property type="entry name" value="Zn2-C6_fun-type_DNA-bd_sf"/>
</dbReference>
<keyword evidence="2" id="KW-0539">Nucleus</keyword>
<organism evidence="4 5">
    <name type="scientific">Zasmidium cellare ATCC 36951</name>
    <dbReference type="NCBI Taxonomy" id="1080233"/>
    <lineage>
        <taxon>Eukaryota</taxon>
        <taxon>Fungi</taxon>
        <taxon>Dikarya</taxon>
        <taxon>Ascomycota</taxon>
        <taxon>Pezizomycotina</taxon>
        <taxon>Dothideomycetes</taxon>
        <taxon>Dothideomycetidae</taxon>
        <taxon>Mycosphaerellales</taxon>
        <taxon>Mycosphaerellaceae</taxon>
        <taxon>Zasmidium</taxon>
    </lineage>
</organism>
<dbReference type="Gene3D" id="4.10.240.10">
    <property type="entry name" value="Zn(2)-C6 fungal-type DNA-binding domain"/>
    <property type="match status" value="1"/>
</dbReference>
<dbReference type="InterPro" id="IPR021858">
    <property type="entry name" value="Fun_TF"/>
</dbReference>
<dbReference type="Pfam" id="PF00172">
    <property type="entry name" value="Zn_clus"/>
    <property type="match status" value="1"/>
</dbReference>
<dbReference type="CDD" id="cd00067">
    <property type="entry name" value="GAL4"/>
    <property type="match status" value="1"/>
</dbReference>
<protein>
    <recommendedName>
        <fullName evidence="3">Zn(2)-C6 fungal-type domain-containing protein</fullName>
    </recommendedName>
</protein>
<dbReference type="PROSITE" id="PS00463">
    <property type="entry name" value="ZN2_CY6_FUNGAL_1"/>
    <property type="match status" value="1"/>
</dbReference>
<dbReference type="PANTHER" id="PTHR37534">
    <property type="entry name" value="TRANSCRIPTIONAL ACTIVATOR PROTEIN UGA3"/>
    <property type="match status" value="1"/>
</dbReference>
<name>A0A6A6CTK5_ZASCE</name>
<dbReference type="OrthoDB" id="3477330at2759"/>
<dbReference type="GO" id="GO:0005634">
    <property type="term" value="C:nucleus"/>
    <property type="evidence" value="ECO:0007669"/>
    <property type="project" value="UniProtKB-SubCell"/>
</dbReference>
<evidence type="ECO:0000313" key="4">
    <source>
        <dbReference type="EMBL" id="KAF2169490.1"/>
    </source>
</evidence>
<keyword evidence="5" id="KW-1185">Reference proteome</keyword>
<evidence type="ECO:0000259" key="3">
    <source>
        <dbReference type="PROSITE" id="PS50048"/>
    </source>
</evidence>
<evidence type="ECO:0000256" key="2">
    <source>
        <dbReference type="ARBA" id="ARBA00023242"/>
    </source>
</evidence>
<feature type="domain" description="Zn(2)-C6 fungal-type" evidence="3">
    <location>
        <begin position="9"/>
        <end position="37"/>
    </location>
</feature>
<dbReference type="SUPFAM" id="SSF57701">
    <property type="entry name" value="Zn2/Cys6 DNA-binding domain"/>
    <property type="match status" value="1"/>
</dbReference>
<dbReference type="RefSeq" id="XP_033670379.1">
    <property type="nucleotide sequence ID" value="XM_033805511.1"/>
</dbReference>
<evidence type="ECO:0000256" key="1">
    <source>
        <dbReference type="ARBA" id="ARBA00004123"/>
    </source>
</evidence>